<protein>
    <submittedName>
        <fullName evidence="9">Uncharacterized protein</fullName>
    </submittedName>
</protein>
<reference evidence="10" key="1">
    <citation type="journal article" date="2014" name="Science">
        <title>The coffee genome provides insight into the convergent evolution of caffeine biosynthesis.</title>
        <authorList>
            <person name="Denoeud F."/>
            <person name="Carretero-Paulet L."/>
            <person name="Dereeper A."/>
            <person name="Droc G."/>
            <person name="Guyot R."/>
            <person name="Pietrella M."/>
            <person name="Zheng C."/>
            <person name="Alberti A."/>
            <person name="Anthony F."/>
            <person name="Aprea G."/>
            <person name="Aury J.M."/>
            <person name="Bento P."/>
            <person name="Bernard M."/>
            <person name="Bocs S."/>
            <person name="Campa C."/>
            <person name="Cenci A."/>
            <person name="Combes M.C."/>
            <person name="Crouzillat D."/>
            <person name="Da Silva C."/>
            <person name="Daddiego L."/>
            <person name="De Bellis F."/>
            <person name="Dussert S."/>
            <person name="Garsmeur O."/>
            <person name="Gayraud T."/>
            <person name="Guignon V."/>
            <person name="Jahn K."/>
            <person name="Jamilloux V."/>
            <person name="Joet T."/>
            <person name="Labadie K."/>
            <person name="Lan T."/>
            <person name="Leclercq J."/>
            <person name="Lepelley M."/>
            <person name="Leroy T."/>
            <person name="Li L.T."/>
            <person name="Librado P."/>
            <person name="Lopez L."/>
            <person name="Munoz A."/>
            <person name="Noel B."/>
            <person name="Pallavicini A."/>
            <person name="Perrotta G."/>
            <person name="Poncet V."/>
            <person name="Pot D."/>
            <person name="Priyono X."/>
            <person name="Rigoreau M."/>
            <person name="Rouard M."/>
            <person name="Rozas J."/>
            <person name="Tranchant-Dubreuil C."/>
            <person name="VanBuren R."/>
            <person name="Zhang Q."/>
            <person name="Andrade A.C."/>
            <person name="Argout X."/>
            <person name="Bertrand B."/>
            <person name="de Kochko A."/>
            <person name="Graziosi G."/>
            <person name="Henry R.J."/>
            <person name="Jayarama X."/>
            <person name="Ming R."/>
            <person name="Nagai C."/>
            <person name="Rounsley S."/>
            <person name="Sankoff D."/>
            <person name="Giuliano G."/>
            <person name="Albert V.A."/>
            <person name="Wincker P."/>
            <person name="Lashermes P."/>
        </authorList>
    </citation>
    <scope>NUCLEOTIDE SEQUENCE [LARGE SCALE GENOMIC DNA]</scope>
    <source>
        <strain evidence="10">cv. DH200-94</strain>
    </source>
</reference>
<name>A0A068UB35_COFCA</name>
<evidence type="ECO:0000313" key="10">
    <source>
        <dbReference type="Proteomes" id="UP000295252"/>
    </source>
</evidence>
<evidence type="ECO:0000256" key="5">
    <source>
        <dbReference type="ARBA" id="ARBA00022821"/>
    </source>
</evidence>
<dbReference type="InterPro" id="IPR027417">
    <property type="entry name" value="P-loop_NTPase"/>
</dbReference>
<dbReference type="InterPro" id="IPR055414">
    <property type="entry name" value="LRR_R13L4/SHOC2-like"/>
</dbReference>
<gene>
    <name evidence="9" type="ORF">GSCOC_T00019618001</name>
</gene>
<dbReference type="InterPro" id="IPR002182">
    <property type="entry name" value="NB-ARC"/>
</dbReference>
<dbReference type="AlphaFoldDB" id="A0A068UB35"/>
<dbReference type="GO" id="GO:0005524">
    <property type="term" value="F:ATP binding"/>
    <property type="evidence" value="ECO:0007669"/>
    <property type="project" value="UniProtKB-KW"/>
</dbReference>
<dbReference type="GO" id="GO:0043531">
    <property type="term" value="F:ADP binding"/>
    <property type="evidence" value="ECO:0007669"/>
    <property type="project" value="InterPro"/>
</dbReference>
<evidence type="ECO:0000256" key="2">
    <source>
        <dbReference type="ARBA" id="ARBA00022614"/>
    </source>
</evidence>
<dbReference type="Gene3D" id="3.80.10.10">
    <property type="entry name" value="Ribonuclease Inhibitor"/>
    <property type="match status" value="1"/>
</dbReference>
<evidence type="ECO:0000256" key="4">
    <source>
        <dbReference type="ARBA" id="ARBA00022741"/>
    </source>
</evidence>
<evidence type="ECO:0000256" key="6">
    <source>
        <dbReference type="ARBA" id="ARBA00022840"/>
    </source>
</evidence>
<comment type="similarity">
    <text evidence="1">Belongs to the disease resistance NB-LRR family.</text>
</comment>
<organism evidence="9 10">
    <name type="scientific">Coffea canephora</name>
    <name type="common">Robusta coffee</name>
    <dbReference type="NCBI Taxonomy" id="49390"/>
    <lineage>
        <taxon>Eukaryota</taxon>
        <taxon>Viridiplantae</taxon>
        <taxon>Streptophyta</taxon>
        <taxon>Embryophyta</taxon>
        <taxon>Tracheophyta</taxon>
        <taxon>Spermatophyta</taxon>
        <taxon>Magnoliopsida</taxon>
        <taxon>eudicotyledons</taxon>
        <taxon>Gunneridae</taxon>
        <taxon>Pentapetalae</taxon>
        <taxon>asterids</taxon>
        <taxon>lamiids</taxon>
        <taxon>Gentianales</taxon>
        <taxon>Rubiaceae</taxon>
        <taxon>Ixoroideae</taxon>
        <taxon>Gardenieae complex</taxon>
        <taxon>Bertiereae - Coffeeae clade</taxon>
        <taxon>Coffeeae</taxon>
        <taxon>Coffea</taxon>
    </lineage>
</organism>
<evidence type="ECO:0000313" key="9">
    <source>
        <dbReference type="EMBL" id="CDP04858.1"/>
    </source>
</evidence>
<dbReference type="PANTHER" id="PTHR36766">
    <property type="entry name" value="PLANT BROAD-SPECTRUM MILDEW RESISTANCE PROTEIN RPW8"/>
    <property type="match status" value="1"/>
</dbReference>
<dbReference type="Gene3D" id="3.40.50.300">
    <property type="entry name" value="P-loop containing nucleotide triphosphate hydrolases"/>
    <property type="match status" value="1"/>
</dbReference>
<dbReference type="SUPFAM" id="SSF52540">
    <property type="entry name" value="P-loop containing nucleoside triphosphate hydrolases"/>
    <property type="match status" value="1"/>
</dbReference>
<evidence type="ECO:0000256" key="3">
    <source>
        <dbReference type="ARBA" id="ARBA00022737"/>
    </source>
</evidence>
<dbReference type="Pfam" id="PF23598">
    <property type="entry name" value="LRR_14"/>
    <property type="match status" value="1"/>
</dbReference>
<dbReference type="PhylomeDB" id="A0A068UB35"/>
<keyword evidence="2" id="KW-0433">Leucine-rich repeat</keyword>
<dbReference type="Gramene" id="CDP04858">
    <property type="protein sequence ID" value="CDP04858"/>
    <property type="gene ID" value="GSCOC_T00019618001"/>
</dbReference>
<keyword evidence="4" id="KW-0547">Nucleotide-binding</keyword>
<dbReference type="Gene3D" id="1.10.8.430">
    <property type="entry name" value="Helical domain of apoptotic protease-activating factors"/>
    <property type="match status" value="1"/>
</dbReference>
<dbReference type="InterPro" id="IPR032675">
    <property type="entry name" value="LRR_dom_sf"/>
</dbReference>
<dbReference type="EMBL" id="HG739098">
    <property type="protein sequence ID" value="CDP04858.1"/>
    <property type="molecule type" value="Genomic_DNA"/>
</dbReference>
<dbReference type="PRINTS" id="PR00364">
    <property type="entry name" value="DISEASERSIST"/>
</dbReference>
<dbReference type="InterPro" id="IPR042197">
    <property type="entry name" value="Apaf_helical"/>
</dbReference>
<evidence type="ECO:0000259" key="8">
    <source>
        <dbReference type="Pfam" id="PF23598"/>
    </source>
</evidence>
<proteinExistence type="inferred from homology"/>
<keyword evidence="5" id="KW-0611">Plant defense</keyword>
<dbReference type="PANTHER" id="PTHR36766:SF44">
    <property type="entry name" value="NBS-CODING RESISTANCE GENE ANALOG"/>
    <property type="match status" value="1"/>
</dbReference>
<dbReference type="FunFam" id="3.40.50.300:FF:001091">
    <property type="entry name" value="Probable disease resistance protein At1g61300"/>
    <property type="match status" value="1"/>
</dbReference>
<sequence>MVIEIVFNQFTEITEDERLTLTCTEELAYGVTSVCNSFPADEITEEVMNKMGLWLFDSLEKLLKWNLDSVAHLTNHIETISKDFEFLISHLIDFKEKGAENHGLKELCTRLIHVAHEAEYAIDSLVVKSGDEWNQFLWLYHISEEIRLIKMQVRLFQGKAFGVGIQNAVQTTRHEIPRNRASGNSEDVFILNDQQKAIVNRLKRGSPDRDVISIVGMPGIGKTTLANQVYNDVEIVGYFHIRAWCYVSQVYTKRELLLEILNHIVQLADNIHAMEDEDLELLLCQSLRRNRYLILMDDVWDTGAWDDLQRSFPNDQNGSRFLITSRLSDVVSKVTLESDLFKLNPLSDDESWELIRMKIFPQQCCREELWEVGREIARNCQGLPLSVVAIAGLLKGRNMKPESWKQIARSLNPLIINDPQTRCMEIFELKFEPSYPMNYDGYRLSISTRQNHFVMSTPSSSYVRTLLFFATSDTYPRCPYDISFISRNFKLLKVLDLECINIGNLFAAGIDLLLHLIYLAVGGDIDCIPSSLANLRNLETFLVKGLKGKVILPDAIWHMARLRHVRVKDRLSFNLKDLQVGISTQLNKIPTQLNNLVSLSSVSLSPGEHAEEIIRRLPIVRKLSCSILRSRNYSMECTEFPRLERLTKLMALKILYRGKGLNVSAFYFPMSLKKLSLSNFFLRGDHISTIGGLENLEMIDGKFLRLKFLKLESVNIVKWNAYSEHLPSLQRLVLRRCENLEEVPVDFVDIETLQIIEVQGCGESVEMSIGRLKKEELDQYGTDILKVLINH</sequence>
<accession>A0A068UB35</accession>
<dbReference type="SUPFAM" id="SSF52058">
    <property type="entry name" value="L domain-like"/>
    <property type="match status" value="1"/>
</dbReference>
<evidence type="ECO:0000256" key="1">
    <source>
        <dbReference type="ARBA" id="ARBA00008894"/>
    </source>
</evidence>
<evidence type="ECO:0000259" key="7">
    <source>
        <dbReference type="Pfam" id="PF00931"/>
    </source>
</evidence>
<dbReference type="InParanoid" id="A0A068UB35"/>
<keyword evidence="3" id="KW-0677">Repeat</keyword>
<feature type="domain" description="Disease resistance R13L4/SHOC-2-like LRR" evidence="8">
    <location>
        <begin position="486"/>
        <end position="679"/>
    </location>
</feature>
<dbReference type="Proteomes" id="UP000295252">
    <property type="component" value="Chromosome III"/>
</dbReference>
<keyword evidence="6" id="KW-0067">ATP-binding</keyword>
<keyword evidence="10" id="KW-1185">Reference proteome</keyword>
<dbReference type="GO" id="GO:0006952">
    <property type="term" value="P:defense response"/>
    <property type="evidence" value="ECO:0007669"/>
    <property type="project" value="UniProtKB-KW"/>
</dbReference>
<feature type="domain" description="NB-ARC" evidence="7">
    <location>
        <begin position="194"/>
        <end position="363"/>
    </location>
</feature>
<dbReference type="Pfam" id="PF00931">
    <property type="entry name" value="NB-ARC"/>
    <property type="match status" value="1"/>
</dbReference>